<protein>
    <submittedName>
        <fullName evidence="2">Uncharacterized protein</fullName>
    </submittedName>
</protein>
<gene>
    <name evidence="2" type="ORF">R1flu_011134</name>
</gene>
<sequence>MSTSRNFESEKNNDGDEIEQSSSSPDAGRARVDWSDFEIGSSTPVGDTQHAIGPVMEELLKNQYFPSSMAKNSHRIISTCKGQSMQCMEYKRGSKLPMKQQLIGSKDLAVRRKQGVVGQPMQCMDEVSWPLGGTSMHCMDNVV</sequence>
<keyword evidence="3" id="KW-1185">Reference proteome</keyword>
<proteinExistence type="predicted"/>
<evidence type="ECO:0000313" key="2">
    <source>
        <dbReference type="EMBL" id="KAL2643547.1"/>
    </source>
</evidence>
<feature type="region of interest" description="Disordered" evidence="1">
    <location>
        <begin position="1"/>
        <end position="49"/>
    </location>
</feature>
<name>A0ABD1ZB37_9MARC</name>
<comment type="caution">
    <text evidence="2">The sequence shown here is derived from an EMBL/GenBank/DDBJ whole genome shotgun (WGS) entry which is preliminary data.</text>
</comment>
<organism evidence="2 3">
    <name type="scientific">Riccia fluitans</name>
    <dbReference type="NCBI Taxonomy" id="41844"/>
    <lineage>
        <taxon>Eukaryota</taxon>
        <taxon>Viridiplantae</taxon>
        <taxon>Streptophyta</taxon>
        <taxon>Embryophyta</taxon>
        <taxon>Marchantiophyta</taxon>
        <taxon>Marchantiopsida</taxon>
        <taxon>Marchantiidae</taxon>
        <taxon>Marchantiales</taxon>
        <taxon>Ricciaceae</taxon>
        <taxon>Riccia</taxon>
    </lineage>
</organism>
<evidence type="ECO:0000256" key="1">
    <source>
        <dbReference type="SAM" id="MobiDB-lite"/>
    </source>
</evidence>
<reference evidence="2 3" key="1">
    <citation type="submission" date="2024-09" db="EMBL/GenBank/DDBJ databases">
        <title>Chromosome-scale assembly of Riccia fluitans.</title>
        <authorList>
            <person name="Paukszto L."/>
            <person name="Sawicki J."/>
            <person name="Karawczyk K."/>
            <person name="Piernik-Szablinska J."/>
            <person name="Szczecinska M."/>
            <person name="Mazdziarz M."/>
        </authorList>
    </citation>
    <scope>NUCLEOTIDE SEQUENCE [LARGE SCALE GENOMIC DNA]</scope>
    <source>
        <strain evidence="2">Rf_01</strain>
        <tissue evidence="2">Aerial parts of the thallus</tissue>
    </source>
</reference>
<dbReference type="Proteomes" id="UP001605036">
    <property type="component" value="Unassembled WGS sequence"/>
</dbReference>
<evidence type="ECO:0000313" key="3">
    <source>
        <dbReference type="Proteomes" id="UP001605036"/>
    </source>
</evidence>
<dbReference type="AlphaFoldDB" id="A0ABD1ZB37"/>
<dbReference type="EMBL" id="JBHFFA010000002">
    <property type="protein sequence ID" value="KAL2643547.1"/>
    <property type="molecule type" value="Genomic_DNA"/>
</dbReference>
<accession>A0ABD1ZB37</accession>